<reference evidence="1" key="1">
    <citation type="submission" date="2013-12" db="EMBL/GenBank/DDBJ databases">
        <authorList>
            <person name="Li W."/>
            <person name="Chetelat R.T."/>
        </authorList>
    </citation>
    <scope>NUCLEOTIDE SEQUENCE</scope>
    <source>
        <strain evidence="1">CRIB-18</strain>
        <plasmid evidence="1">1</plasmid>
    </source>
</reference>
<keyword evidence="1" id="KW-0614">Plasmid</keyword>
<name>A0A090D174_9BACT</name>
<organism evidence="1">
    <name type="scientific">Candidatus Criblamydia sequanensis CRIB-18</name>
    <dbReference type="NCBI Taxonomy" id="1437425"/>
    <lineage>
        <taxon>Bacteria</taxon>
        <taxon>Pseudomonadati</taxon>
        <taxon>Chlamydiota</taxon>
        <taxon>Chlamydiia</taxon>
        <taxon>Parachlamydiales</taxon>
        <taxon>Candidatus Criblamydiaceae</taxon>
        <taxon>Candidatus Criblamydia</taxon>
    </lineage>
</organism>
<evidence type="ECO:0000313" key="1">
    <source>
        <dbReference type="EMBL" id="CDR35338.1"/>
    </source>
</evidence>
<gene>
    <name evidence="1" type="ORF">CSEC_p0067</name>
</gene>
<proteinExistence type="predicted"/>
<dbReference type="AlphaFoldDB" id="A0A090D174"/>
<accession>A0A090D174</accession>
<geneLocation type="plasmid" evidence="1">
    <name>1</name>
</geneLocation>
<reference evidence="1" key="2">
    <citation type="submission" date="2014-09" db="EMBL/GenBank/DDBJ databases">
        <title>Criblamydia sequanensis harbors a mega-plasmid encoding arsenite resistance.</title>
        <authorList>
            <person name="Bertelli C."/>
            <person name="Goesmann A."/>
            <person name="Greub G."/>
        </authorList>
    </citation>
    <scope>NUCLEOTIDE SEQUENCE [LARGE SCALE GENOMIC DNA]</scope>
    <source>
        <strain evidence="1">CRIB-18</strain>
        <plasmid evidence="1">1</plasmid>
    </source>
</reference>
<sequence>MVLKPTILPEWAENDVVDPISGQNNVLEPPTEKKLEGWARLEFPPRNWFNWLGRYTNRWLAFLKQQEELAILTDGNGVGLFPYDGTVGTLITLTAVDLANPTRYIFAVGAKKPGLAPTLTVVSNNTLTLGAGTLAGNQIINGGTATDILVWGQTKTYPTP</sequence>
<dbReference type="RefSeq" id="WP_176454857.1">
    <property type="nucleotide sequence ID" value="NZ_LK031773.1"/>
</dbReference>
<protein>
    <submittedName>
        <fullName evidence="1">Uncharacterized protein</fullName>
    </submittedName>
</protein>
<dbReference type="EMBL" id="LK031773">
    <property type="protein sequence ID" value="CDR35338.1"/>
    <property type="molecule type" value="Genomic_DNA"/>
</dbReference>